<evidence type="ECO:0000256" key="1">
    <source>
        <dbReference type="ARBA" id="ARBA00004781"/>
    </source>
</evidence>
<dbReference type="InterPro" id="IPR036291">
    <property type="entry name" value="NAD(P)-bd_dom_sf"/>
</dbReference>
<evidence type="ECO:0000259" key="7">
    <source>
        <dbReference type="Pfam" id="PF04321"/>
    </source>
</evidence>
<keyword evidence="9" id="KW-1185">Reference proteome</keyword>
<comment type="pathway">
    <text evidence="1 6">Carbohydrate biosynthesis; dTDP-L-rhamnose biosynthesis.</text>
</comment>
<reference evidence="9" key="1">
    <citation type="submission" date="2015-01" db="EMBL/GenBank/DDBJ databases">
        <title>Flavisolibacter sp./LCS9/ whole genome sequencing.</title>
        <authorList>
            <person name="Kim M.K."/>
            <person name="Srinivasan S."/>
            <person name="Lee J.-J."/>
        </authorList>
    </citation>
    <scope>NUCLEOTIDE SEQUENCE [LARGE SCALE GENOMIC DNA]</scope>
    <source>
        <strain evidence="9">LCS9</strain>
    </source>
</reference>
<dbReference type="NCBIfam" id="TIGR01214">
    <property type="entry name" value="rmlD"/>
    <property type="match status" value="1"/>
</dbReference>
<dbReference type="RefSeq" id="WP_066402781.1">
    <property type="nucleotide sequence ID" value="NZ_CP011390.1"/>
</dbReference>
<comment type="similarity">
    <text evidence="2 6">Belongs to the dTDP-4-dehydrorhamnose reductase family.</text>
</comment>
<dbReference type="OrthoDB" id="9803892at2"/>
<evidence type="ECO:0000256" key="2">
    <source>
        <dbReference type="ARBA" id="ARBA00010944"/>
    </source>
</evidence>
<dbReference type="PANTHER" id="PTHR10491">
    <property type="entry name" value="DTDP-4-DEHYDRORHAMNOSE REDUCTASE"/>
    <property type="match status" value="1"/>
</dbReference>
<evidence type="ECO:0000313" key="8">
    <source>
        <dbReference type="EMBL" id="ANE50252.1"/>
    </source>
</evidence>
<dbReference type="UniPathway" id="UPA00124"/>
<dbReference type="GO" id="GO:0008831">
    <property type="term" value="F:dTDP-4-dehydrorhamnose reductase activity"/>
    <property type="evidence" value="ECO:0007669"/>
    <property type="project" value="UniProtKB-EC"/>
</dbReference>
<dbReference type="Proteomes" id="UP000077177">
    <property type="component" value="Chromosome"/>
</dbReference>
<comment type="function">
    <text evidence="6">Catalyzes the reduction of dTDP-6-deoxy-L-lyxo-4-hexulose to yield dTDP-L-rhamnose.</text>
</comment>
<name>A0A172TTC8_9BACT</name>
<dbReference type="PANTHER" id="PTHR10491:SF4">
    <property type="entry name" value="METHIONINE ADENOSYLTRANSFERASE 2 SUBUNIT BETA"/>
    <property type="match status" value="1"/>
</dbReference>
<dbReference type="InterPro" id="IPR005913">
    <property type="entry name" value="dTDP_dehydrorham_reduct"/>
</dbReference>
<dbReference type="PATRIC" id="fig|1492898.3.peg.1470"/>
<dbReference type="Pfam" id="PF04321">
    <property type="entry name" value="RmlD_sub_bind"/>
    <property type="match status" value="1"/>
</dbReference>
<dbReference type="AlphaFoldDB" id="A0A172TTC8"/>
<dbReference type="SUPFAM" id="SSF51735">
    <property type="entry name" value="NAD(P)-binding Rossmann-fold domains"/>
    <property type="match status" value="1"/>
</dbReference>
<protein>
    <recommendedName>
        <fullName evidence="4 6">dTDP-4-dehydrorhamnose reductase</fullName>
        <ecNumber evidence="3 6">1.1.1.133</ecNumber>
    </recommendedName>
</protein>
<dbReference type="InterPro" id="IPR029903">
    <property type="entry name" value="RmlD-like-bd"/>
</dbReference>
<comment type="catalytic activity">
    <reaction evidence="5">
        <text>dTDP-beta-L-rhamnose + NADP(+) = dTDP-4-dehydro-beta-L-rhamnose + NADPH + H(+)</text>
        <dbReference type="Rhea" id="RHEA:21796"/>
        <dbReference type="ChEBI" id="CHEBI:15378"/>
        <dbReference type="ChEBI" id="CHEBI:57510"/>
        <dbReference type="ChEBI" id="CHEBI:57783"/>
        <dbReference type="ChEBI" id="CHEBI:58349"/>
        <dbReference type="ChEBI" id="CHEBI:62830"/>
        <dbReference type="EC" id="1.1.1.133"/>
    </reaction>
</comment>
<dbReference type="CDD" id="cd05254">
    <property type="entry name" value="dTDP_HR_like_SDR_e"/>
    <property type="match status" value="1"/>
</dbReference>
<dbReference type="STRING" id="1492898.SY85_06815"/>
<reference evidence="8 9" key="2">
    <citation type="journal article" date="2016" name="Int. J. Syst. Evol. Microbiol.">
        <title>Flavisolibacter tropicus sp. nov., isolated from tropical soil.</title>
        <authorList>
            <person name="Lee J.J."/>
            <person name="Kang M.S."/>
            <person name="Kim G.S."/>
            <person name="Lee C.S."/>
            <person name="Lim S."/>
            <person name="Lee J."/>
            <person name="Roh S.H."/>
            <person name="Kang H."/>
            <person name="Ha J.M."/>
            <person name="Bae S."/>
            <person name="Jung H.Y."/>
            <person name="Kim M.K."/>
        </authorList>
    </citation>
    <scope>NUCLEOTIDE SEQUENCE [LARGE SCALE GENOMIC DNA]</scope>
    <source>
        <strain evidence="8 9">LCS9</strain>
    </source>
</reference>
<evidence type="ECO:0000256" key="4">
    <source>
        <dbReference type="ARBA" id="ARBA00017099"/>
    </source>
</evidence>
<dbReference type="KEGG" id="fla:SY85_06815"/>
<keyword evidence="6" id="KW-0521">NADP</keyword>
<feature type="domain" description="RmlD-like substrate binding" evidence="7">
    <location>
        <begin position="1"/>
        <end position="282"/>
    </location>
</feature>
<organism evidence="8 9">
    <name type="scientific">Flavisolibacter tropicus</name>
    <dbReference type="NCBI Taxonomy" id="1492898"/>
    <lineage>
        <taxon>Bacteria</taxon>
        <taxon>Pseudomonadati</taxon>
        <taxon>Bacteroidota</taxon>
        <taxon>Chitinophagia</taxon>
        <taxon>Chitinophagales</taxon>
        <taxon>Chitinophagaceae</taxon>
        <taxon>Flavisolibacter</taxon>
    </lineage>
</organism>
<dbReference type="GO" id="GO:0005829">
    <property type="term" value="C:cytosol"/>
    <property type="evidence" value="ECO:0007669"/>
    <property type="project" value="TreeGrafter"/>
</dbReference>
<dbReference type="Gene3D" id="3.40.50.720">
    <property type="entry name" value="NAD(P)-binding Rossmann-like Domain"/>
    <property type="match status" value="1"/>
</dbReference>
<dbReference type="EMBL" id="CP011390">
    <property type="protein sequence ID" value="ANE50252.1"/>
    <property type="molecule type" value="Genomic_DNA"/>
</dbReference>
<evidence type="ECO:0000256" key="3">
    <source>
        <dbReference type="ARBA" id="ARBA00012929"/>
    </source>
</evidence>
<gene>
    <name evidence="8" type="ORF">SY85_06815</name>
</gene>
<evidence type="ECO:0000313" key="9">
    <source>
        <dbReference type="Proteomes" id="UP000077177"/>
    </source>
</evidence>
<evidence type="ECO:0000256" key="5">
    <source>
        <dbReference type="ARBA" id="ARBA00048200"/>
    </source>
</evidence>
<dbReference type="GO" id="GO:0019305">
    <property type="term" value="P:dTDP-rhamnose biosynthetic process"/>
    <property type="evidence" value="ECO:0007669"/>
    <property type="project" value="UniProtKB-UniPathway"/>
</dbReference>
<keyword evidence="6" id="KW-0560">Oxidoreductase</keyword>
<dbReference type="Gene3D" id="3.90.25.10">
    <property type="entry name" value="UDP-galactose 4-epimerase, domain 1"/>
    <property type="match status" value="1"/>
</dbReference>
<sequence length="288" mass="32210">MKIVVTGANGQLGKEIQAFQNSYPKAQIHFFTKEDLNIADLENVKLIFNQLHPDYCINCAAYTAVDKAETERETAFLINETGTKNLALVSSQFGTKFIHISTDYVFDGNGSDPYKEEHPVDPQNIYGLSKLRGEEGALAVNTESIIIRTAWVYSEYGNNFVKTMLRLLQSKEEISVVADQLGSPTYAADLAKAILSIIDSGKWVPGIYHYSNDGIISWFEFANAIQQYIQSKCRVNAIPTSAFPTPAKRPAYSVLNKEKIKTTFGLTIPDWETSLHHCLDRLKEVGAW</sequence>
<evidence type="ECO:0000256" key="6">
    <source>
        <dbReference type="RuleBase" id="RU364082"/>
    </source>
</evidence>
<accession>A0A172TTC8</accession>
<dbReference type="EC" id="1.1.1.133" evidence="3 6"/>
<proteinExistence type="inferred from homology"/>